<protein>
    <submittedName>
        <fullName evidence="2">Uncharacterized protein</fullName>
    </submittedName>
</protein>
<dbReference type="EMBL" id="LGUB01000021">
    <property type="protein sequence ID" value="KRH94883.1"/>
    <property type="molecule type" value="Genomic_DNA"/>
</dbReference>
<evidence type="ECO:0000313" key="2">
    <source>
        <dbReference type="EMBL" id="KRH94883.1"/>
    </source>
</evidence>
<feature type="compositionally biased region" description="Polar residues" evidence="1">
    <location>
        <begin position="330"/>
        <end position="353"/>
    </location>
</feature>
<reference evidence="2 3" key="1">
    <citation type="submission" date="2015-07" db="EMBL/GenBank/DDBJ databases">
        <title>The genome of Pseudoloma neurophilia, a relevant intracellular parasite of the zebrafish.</title>
        <authorList>
            <person name="Ndikumana S."/>
            <person name="Pelin A."/>
            <person name="Sanders J."/>
            <person name="Corradi N."/>
        </authorList>
    </citation>
    <scope>NUCLEOTIDE SEQUENCE [LARGE SCALE GENOMIC DNA]</scope>
    <source>
        <strain evidence="2 3">MK1</strain>
    </source>
</reference>
<gene>
    <name evidence="2" type="ORF">M153_11900019730</name>
</gene>
<evidence type="ECO:0000313" key="3">
    <source>
        <dbReference type="Proteomes" id="UP000051530"/>
    </source>
</evidence>
<proteinExistence type="predicted"/>
<feature type="compositionally biased region" description="Polar residues" evidence="1">
    <location>
        <begin position="272"/>
        <end position="304"/>
    </location>
</feature>
<feature type="compositionally biased region" description="Low complexity" evidence="1">
    <location>
        <begin position="319"/>
        <end position="328"/>
    </location>
</feature>
<feature type="compositionally biased region" description="Polar residues" evidence="1">
    <location>
        <begin position="205"/>
        <end position="214"/>
    </location>
</feature>
<comment type="caution">
    <text evidence="2">The sequence shown here is derived from an EMBL/GenBank/DDBJ whole genome shotgun (WGS) entry which is preliminary data.</text>
</comment>
<organism evidence="2 3">
    <name type="scientific">Pseudoloma neurophilia</name>
    <dbReference type="NCBI Taxonomy" id="146866"/>
    <lineage>
        <taxon>Eukaryota</taxon>
        <taxon>Fungi</taxon>
        <taxon>Fungi incertae sedis</taxon>
        <taxon>Microsporidia</taxon>
        <taxon>Pseudoloma</taxon>
    </lineage>
</organism>
<dbReference type="AlphaFoldDB" id="A0A0R0M074"/>
<sequence>MHNFSEREKEKFKEYLESFGTNLTRIGRKKRFKKYSKEEIEYLYAQTIFGELSIEDSGDPSGDLDNDWPGHQILKIFEFNSEEGTIKCLIRSYKNEKPVDFTRVLNINDPGFKFIALLKDYRFYLLDQMNKAYDVLLELGEEGQTATSEASDEVKENPTIEECSLSDEEQSVNKQEQQISFTSSEIEKRSTPIEETQKVVPVQKIASSAPNQSENSREIPVEPENVVEQTRPTQPNLSPQTERNSQQNMSQVQTDTTRAVQSTLNPVRPDATRSNTEQGASNMISSSQNETQNKTNFTKLLQTNVKKEDIRMPQTPVRSSSSVNAAVNPHQETITIKRPSVTSSPLRSPTDPISQDDAKRKRVVSNSDLSDILKASRSARE</sequence>
<keyword evidence="3" id="KW-1185">Reference proteome</keyword>
<name>A0A0R0M074_9MICR</name>
<feature type="compositionally biased region" description="Polar residues" evidence="1">
    <location>
        <begin position="227"/>
        <end position="265"/>
    </location>
</feature>
<feature type="compositionally biased region" description="Basic and acidic residues" evidence="1">
    <location>
        <begin position="185"/>
        <end position="197"/>
    </location>
</feature>
<feature type="compositionally biased region" description="Polar residues" evidence="1">
    <location>
        <begin position="172"/>
        <end position="184"/>
    </location>
</feature>
<dbReference type="VEuPathDB" id="MicrosporidiaDB:M153_11900019730"/>
<feature type="region of interest" description="Disordered" evidence="1">
    <location>
        <begin position="147"/>
        <end position="381"/>
    </location>
</feature>
<evidence type="ECO:0000256" key="1">
    <source>
        <dbReference type="SAM" id="MobiDB-lite"/>
    </source>
</evidence>
<dbReference type="Proteomes" id="UP000051530">
    <property type="component" value="Unassembled WGS sequence"/>
</dbReference>
<accession>A0A0R0M074</accession>